<dbReference type="RefSeq" id="WP_067996902.1">
    <property type="nucleotide sequence ID" value="NZ_QQBC01000008.1"/>
</dbReference>
<feature type="chain" id="PRO_5016639094" evidence="1">
    <location>
        <begin position="27"/>
        <end position="226"/>
    </location>
</feature>
<dbReference type="Gene3D" id="2.60.40.1650">
    <property type="entry name" value="Porin MspA (Ig-like beta-sandwich domain)"/>
    <property type="match status" value="2"/>
</dbReference>
<dbReference type="InterPro" id="IPR015286">
    <property type="entry name" value="Porin_fam_mycobact-type"/>
</dbReference>
<dbReference type="EMBL" id="QQBC01000008">
    <property type="protein sequence ID" value="RDI64175.1"/>
    <property type="molecule type" value="Genomic_DNA"/>
</dbReference>
<proteinExistence type="predicted"/>
<evidence type="ECO:0000313" key="2">
    <source>
        <dbReference type="EMBL" id="RDI64175.1"/>
    </source>
</evidence>
<dbReference type="Proteomes" id="UP000254869">
    <property type="component" value="Unassembled WGS sequence"/>
</dbReference>
<feature type="signal peptide" evidence="1">
    <location>
        <begin position="1"/>
        <end position="26"/>
    </location>
</feature>
<dbReference type="AlphaFoldDB" id="A0A370I0A1"/>
<sequence length="226" mass="22878">MIRTTAVTAIAVTVGLGLCSPGVANADTFIPLPGGTITRTLGDGTEVTVSIQGESAKISGSMGATPLHRNVWTTGRGVVDVAGGKSGSASVKIYPGYVVGCQVSVSGLTSGENESGSVDPSKAGGSNPLAALGGNVGGTETLVLAPGQAAARYLLDIEKPNDFGNDSHKRYHQVTGPHASVSWTDETFALDGCAGYAQARTFVTADVATDNTESMITVWGEPFSMG</sequence>
<name>A0A370I0A1_9NOCA</name>
<protein>
    <submittedName>
        <fullName evidence="2">MspA protein</fullName>
    </submittedName>
</protein>
<organism evidence="2 3">
    <name type="scientific">Nocardia pseudobrasiliensis</name>
    <dbReference type="NCBI Taxonomy" id="45979"/>
    <lineage>
        <taxon>Bacteria</taxon>
        <taxon>Bacillati</taxon>
        <taxon>Actinomycetota</taxon>
        <taxon>Actinomycetes</taxon>
        <taxon>Mycobacteriales</taxon>
        <taxon>Nocardiaceae</taxon>
        <taxon>Nocardia</taxon>
    </lineage>
</organism>
<accession>A0A370I0A1</accession>
<evidence type="ECO:0000313" key="3">
    <source>
        <dbReference type="Proteomes" id="UP000254869"/>
    </source>
</evidence>
<keyword evidence="1" id="KW-0732">Signal</keyword>
<comment type="caution">
    <text evidence="2">The sequence shown here is derived from an EMBL/GenBank/DDBJ whole genome shotgun (WGS) entry which is preliminary data.</text>
</comment>
<dbReference type="STRING" id="1210086.GCA_001613105_02577"/>
<keyword evidence="3" id="KW-1185">Reference proteome</keyword>
<evidence type="ECO:0000256" key="1">
    <source>
        <dbReference type="SAM" id="SignalP"/>
    </source>
</evidence>
<gene>
    <name evidence="2" type="ORF">DFR76_1085</name>
</gene>
<reference evidence="2 3" key="1">
    <citation type="submission" date="2018-07" db="EMBL/GenBank/DDBJ databases">
        <title>Genomic Encyclopedia of Type Strains, Phase IV (KMG-IV): sequencing the most valuable type-strain genomes for metagenomic binning, comparative biology and taxonomic classification.</title>
        <authorList>
            <person name="Goeker M."/>
        </authorList>
    </citation>
    <scope>NUCLEOTIDE SEQUENCE [LARGE SCALE GENOMIC DNA]</scope>
    <source>
        <strain evidence="2 3">DSM 44290</strain>
    </source>
</reference>
<dbReference type="Pfam" id="PF09203">
    <property type="entry name" value="MspA"/>
    <property type="match status" value="1"/>
</dbReference>